<feature type="compositionally biased region" description="Low complexity" evidence="1">
    <location>
        <begin position="711"/>
        <end position="723"/>
    </location>
</feature>
<evidence type="ECO:0000256" key="2">
    <source>
        <dbReference type="SAM" id="Phobius"/>
    </source>
</evidence>
<feature type="region of interest" description="Disordered" evidence="1">
    <location>
        <begin position="699"/>
        <end position="723"/>
    </location>
</feature>
<gene>
    <name evidence="4" type="ORF">DFH94DRAFT_454522</name>
</gene>
<keyword evidence="2" id="KW-0812">Transmembrane</keyword>
<dbReference type="Proteomes" id="UP000759537">
    <property type="component" value="Unassembled WGS sequence"/>
</dbReference>
<evidence type="ECO:0000259" key="3">
    <source>
        <dbReference type="Pfam" id="PF20153"/>
    </source>
</evidence>
<evidence type="ECO:0000313" key="5">
    <source>
        <dbReference type="Proteomes" id="UP000759537"/>
    </source>
</evidence>
<dbReference type="InterPro" id="IPR045338">
    <property type="entry name" value="DUF6535"/>
</dbReference>
<feature type="transmembrane region" description="Helical" evidence="2">
    <location>
        <begin position="229"/>
        <end position="252"/>
    </location>
</feature>
<feature type="transmembrane region" description="Helical" evidence="2">
    <location>
        <begin position="202"/>
        <end position="223"/>
    </location>
</feature>
<dbReference type="EMBL" id="WHVB01000077">
    <property type="protein sequence ID" value="KAF8463192.1"/>
    <property type="molecule type" value="Genomic_DNA"/>
</dbReference>
<name>A0A9P5MKA2_9AGAM</name>
<evidence type="ECO:0000256" key="1">
    <source>
        <dbReference type="SAM" id="MobiDB-lite"/>
    </source>
</evidence>
<proteinExistence type="predicted"/>
<dbReference type="AlphaFoldDB" id="A0A9P5MKA2"/>
<feature type="compositionally biased region" description="Pro residues" evidence="1">
    <location>
        <begin position="645"/>
        <end position="659"/>
    </location>
</feature>
<organism evidence="4 5">
    <name type="scientific">Russula ochroleuca</name>
    <dbReference type="NCBI Taxonomy" id="152965"/>
    <lineage>
        <taxon>Eukaryota</taxon>
        <taxon>Fungi</taxon>
        <taxon>Dikarya</taxon>
        <taxon>Basidiomycota</taxon>
        <taxon>Agaricomycotina</taxon>
        <taxon>Agaricomycetes</taxon>
        <taxon>Russulales</taxon>
        <taxon>Russulaceae</taxon>
        <taxon>Russula</taxon>
    </lineage>
</organism>
<keyword evidence="2" id="KW-1133">Transmembrane helix</keyword>
<dbReference type="OrthoDB" id="3219854at2759"/>
<evidence type="ECO:0000313" key="4">
    <source>
        <dbReference type="EMBL" id="KAF8463192.1"/>
    </source>
</evidence>
<reference evidence="4" key="2">
    <citation type="journal article" date="2020" name="Nat. Commun.">
        <title>Large-scale genome sequencing of mycorrhizal fungi provides insights into the early evolution of symbiotic traits.</title>
        <authorList>
            <person name="Miyauchi S."/>
            <person name="Kiss E."/>
            <person name="Kuo A."/>
            <person name="Drula E."/>
            <person name="Kohler A."/>
            <person name="Sanchez-Garcia M."/>
            <person name="Morin E."/>
            <person name="Andreopoulos B."/>
            <person name="Barry K.W."/>
            <person name="Bonito G."/>
            <person name="Buee M."/>
            <person name="Carver A."/>
            <person name="Chen C."/>
            <person name="Cichocki N."/>
            <person name="Clum A."/>
            <person name="Culley D."/>
            <person name="Crous P.W."/>
            <person name="Fauchery L."/>
            <person name="Girlanda M."/>
            <person name="Hayes R.D."/>
            <person name="Keri Z."/>
            <person name="LaButti K."/>
            <person name="Lipzen A."/>
            <person name="Lombard V."/>
            <person name="Magnuson J."/>
            <person name="Maillard F."/>
            <person name="Murat C."/>
            <person name="Nolan M."/>
            <person name="Ohm R.A."/>
            <person name="Pangilinan J."/>
            <person name="Pereira M.F."/>
            <person name="Perotto S."/>
            <person name="Peter M."/>
            <person name="Pfister S."/>
            <person name="Riley R."/>
            <person name="Sitrit Y."/>
            <person name="Stielow J.B."/>
            <person name="Szollosi G."/>
            <person name="Zifcakova L."/>
            <person name="Stursova M."/>
            <person name="Spatafora J.W."/>
            <person name="Tedersoo L."/>
            <person name="Vaario L.M."/>
            <person name="Yamada A."/>
            <person name="Yan M."/>
            <person name="Wang P."/>
            <person name="Xu J."/>
            <person name="Bruns T."/>
            <person name="Baldrian P."/>
            <person name="Vilgalys R."/>
            <person name="Dunand C."/>
            <person name="Henrissat B."/>
            <person name="Grigoriev I.V."/>
            <person name="Hibbett D."/>
            <person name="Nagy L.G."/>
            <person name="Martin F.M."/>
        </authorList>
    </citation>
    <scope>NUCLEOTIDE SEQUENCE</scope>
    <source>
        <strain evidence="4">Prilba</strain>
    </source>
</reference>
<keyword evidence="5" id="KW-1185">Reference proteome</keyword>
<protein>
    <recommendedName>
        <fullName evidence="3">DUF6535 domain-containing protein</fullName>
    </recommendedName>
</protein>
<comment type="caution">
    <text evidence="4">The sequence shown here is derived from an EMBL/GenBank/DDBJ whole genome shotgun (WGS) entry which is preliminary data.</text>
</comment>
<feature type="region of interest" description="Disordered" evidence="1">
    <location>
        <begin position="631"/>
        <end position="662"/>
    </location>
</feature>
<accession>A0A9P5MKA2</accession>
<sequence length="748" mass="83729">MPQCDIVLTELDPDDSPNITRAHQDRNFQRGSHLSDGSGALFSMYLDRAIEEDKKMVESWEGDSKGMPVFSVLLSIVVAVLLTLSVPSIRQNPQDTSAFYLAHIYQHSSTQPNGSQASIPSSLSNPSEPYTPPSSAVWINGLWFMSLVMSLTCAILATLVQRWARRYLMVAYPRYYPHKKARIRTFYRHGVEKLHIPWTVEALPALLHISLFLFLAGLSVFLFGVHLTIFKIVTAWIAICVILYACVTFLPIIRKDSPYSAPFSASVSFCLTGIRHLFCSRLLQKLPDIESTIPPLRSNGPGADHLDEFFSYSLNRTAEEYALRLPPNIDHHSLLWTFESLDEDTDLEKFFEDLASLCDSETGKHLNLQQDFIRPHKCRLSKALIGLMDRTLSSNLVIESVKQHRMIICTKAVESTSLLGPWWILRCVLVGDWYRFLECIEFGLFVQNWKSITHPVTSFYAQCVAALTISIVPDRDERWFQLASGLLEETESLLNNYIAHGDSILLANAIFIARRTVQTYSGSAVRHRKELLCSSSRTLETVCNLDIGGTLPELQHQFCGLWNKLVHTARTDERPHHVSAAKTTLKNIRQLYIALHGRCGTPPTAFYTTTDDRVLDDPRLYPMCAIDGHRPSPVPDLQFDEPAPDTDPPPSPHFMPLPTPTFSYPPASQPTFSFFLSSSPAAPYPVAMAPFPVPQLIRPHASSVPSGGNAQSQSQSQPRPLRRSVSLVSSLYLDCESSSSSVLSGGHD</sequence>
<feature type="transmembrane region" description="Helical" evidence="2">
    <location>
        <begin position="137"/>
        <end position="160"/>
    </location>
</feature>
<reference evidence="4" key="1">
    <citation type="submission" date="2019-10" db="EMBL/GenBank/DDBJ databases">
        <authorList>
            <consortium name="DOE Joint Genome Institute"/>
            <person name="Kuo A."/>
            <person name="Miyauchi S."/>
            <person name="Kiss E."/>
            <person name="Drula E."/>
            <person name="Kohler A."/>
            <person name="Sanchez-Garcia M."/>
            <person name="Andreopoulos B."/>
            <person name="Barry K.W."/>
            <person name="Bonito G."/>
            <person name="Buee M."/>
            <person name="Carver A."/>
            <person name="Chen C."/>
            <person name="Cichocki N."/>
            <person name="Clum A."/>
            <person name="Culley D."/>
            <person name="Crous P.W."/>
            <person name="Fauchery L."/>
            <person name="Girlanda M."/>
            <person name="Hayes R."/>
            <person name="Keri Z."/>
            <person name="LaButti K."/>
            <person name="Lipzen A."/>
            <person name="Lombard V."/>
            <person name="Magnuson J."/>
            <person name="Maillard F."/>
            <person name="Morin E."/>
            <person name="Murat C."/>
            <person name="Nolan M."/>
            <person name="Ohm R."/>
            <person name="Pangilinan J."/>
            <person name="Pereira M."/>
            <person name="Perotto S."/>
            <person name="Peter M."/>
            <person name="Riley R."/>
            <person name="Sitrit Y."/>
            <person name="Stielow B."/>
            <person name="Szollosi G."/>
            <person name="Zifcakova L."/>
            <person name="Stursova M."/>
            <person name="Spatafora J.W."/>
            <person name="Tedersoo L."/>
            <person name="Vaario L.-M."/>
            <person name="Yamada A."/>
            <person name="Yan M."/>
            <person name="Wang P."/>
            <person name="Xu J."/>
            <person name="Bruns T."/>
            <person name="Baldrian P."/>
            <person name="Vilgalys R."/>
            <person name="Henrissat B."/>
            <person name="Grigoriev I.V."/>
            <person name="Hibbett D."/>
            <person name="Nagy L.G."/>
            <person name="Martin F.M."/>
        </authorList>
    </citation>
    <scope>NUCLEOTIDE SEQUENCE</scope>
    <source>
        <strain evidence="4">Prilba</strain>
    </source>
</reference>
<keyword evidence="2" id="KW-0472">Membrane</keyword>
<dbReference type="Pfam" id="PF20153">
    <property type="entry name" value="DUF6535"/>
    <property type="match status" value="1"/>
</dbReference>
<feature type="transmembrane region" description="Helical" evidence="2">
    <location>
        <begin position="69"/>
        <end position="89"/>
    </location>
</feature>
<feature type="domain" description="DUF6535" evidence="3">
    <location>
        <begin position="44"/>
        <end position="223"/>
    </location>
</feature>